<dbReference type="SUPFAM" id="SSF48371">
    <property type="entry name" value="ARM repeat"/>
    <property type="match status" value="1"/>
</dbReference>
<name>A0A0N1I1E7_LEPSE</name>
<dbReference type="VEuPathDB" id="TriTrypDB:Lsey_0292_0070"/>
<dbReference type="AlphaFoldDB" id="A0A0N1I1E7"/>
<dbReference type="OrthoDB" id="257345at2759"/>
<dbReference type="SUPFAM" id="SSF50494">
    <property type="entry name" value="Trypsin-like serine proteases"/>
    <property type="match status" value="1"/>
</dbReference>
<dbReference type="InterPro" id="IPR011989">
    <property type="entry name" value="ARM-like"/>
</dbReference>
<comment type="caution">
    <text evidence="1">The sequence shown here is derived from an EMBL/GenBank/DDBJ whole genome shotgun (WGS) entry which is preliminary data.</text>
</comment>
<sequence>MSSLLTTNNRINIPAVCRLRDMSTNKTVGSGVLVGPGLLLTSSVAVPTKARAARVVATFFEGTKKKPLDVALQPQLYYFASRYPEEMDYCFVRCDEAPLLNVTPTHIGLTQKGWAPVAEGDVLLIVEHPIGGGGSDTDCSSQAATITGMAAPVENNESSTNAKSAALPASNASSAMIVPYLEQKRFEEVLRCRGNLGFLKSNGNWLTAGCPAFNENGQLVGLQSQSRADGEGVVNRVLLLTSIVKHMFANVQLPNLPQDGISFEDTWSTWYLTNDVSRIVAILANFKGKAMAQQVTCRLCELTADPNLVNRVAENGGINVILQNLSLFGNETTLAEVGLRALWNVSIGEEANLAKICEQGGAQTILDVLANFPSNETVLQLGAVLLHNIAGCSASPDFVHELGDRALNALYPGFQKYRESVVLQKFALSFFATLVRLDERFGLYLIQHRIIEHLIRLIEEKPKQIFLMEMVVGLVAELAQYPKTIAVTSTNAAEYGGLSMSYLIDLLIHLILEYKDLDSLIVNGNRALWGLGNLPVCRAMILENPRGMEALRLSLPALVTSIHR</sequence>
<reference evidence="1 2" key="1">
    <citation type="journal article" date="2015" name="PLoS Pathog.">
        <title>Leptomonas seymouri: Adaptations to the Dixenous Life Cycle Analyzed by Genome Sequencing, Transcriptome Profiling and Co-infection with Leishmania donovani.</title>
        <authorList>
            <person name="Kraeva N."/>
            <person name="Butenko A."/>
            <person name="Hlavacova J."/>
            <person name="Kostygov A."/>
            <person name="Myskova J."/>
            <person name="Grybchuk D."/>
            <person name="Lestinova T."/>
            <person name="Votypka J."/>
            <person name="Volf P."/>
            <person name="Opperdoes F."/>
            <person name="Flegontov P."/>
            <person name="Lukes J."/>
            <person name="Yurchenko V."/>
        </authorList>
    </citation>
    <scope>NUCLEOTIDE SEQUENCE [LARGE SCALE GENOMIC DNA]</scope>
    <source>
        <strain evidence="1 2">ATCC 30220</strain>
    </source>
</reference>
<dbReference type="InterPro" id="IPR016024">
    <property type="entry name" value="ARM-type_fold"/>
</dbReference>
<dbReference type="Gene3D" id="1.25.10.10">
    <property type="entry name" value="Leucine-rich Repeat Variant"/>
    <property type="match status" value="1"/>
</dbReference>
<dbReference type="Proteomes" id="UP000038009">
    <property type="component" value="Unassembled WGS sequence"/>
</dbReference>
<proteinExistence type="predicted"/>
<evidence type="ECO:0000313" key="2">
    <source>
        <dbReference type="Proteomes" id="UP000038009"/>
    </source>
</evidence>
<dbReference type="EMBL" id="LJSK01000292">
    <property type="protein sequence ID" value="KPI84073.1"/>
    <property type="molecule type" value="Genomic_DNA"/>
</dbReference>
<gene>
    <name evidence="1" type="ORF">ABL78_6876</name>
</gene>
<organism evidence="1 2">
    <name type="scientific">Leptomonas seymouri</name>
    <dbReference type="NCBI Taxonomy" id="5684"/>
    <lineage>
        <taxon>Eukaryota</taxon>
        <taxon>Discoba</taxon>
        <taxon>Euglenozoa</taxon>
        <taxon>Kinetoplastea</taxon>
        <taxon>Metakinetoplastina</taxon>
        <taxon>Trypanosomatida</taxon>
        <taxon>Trypanosomatidae</taxon>
        <taxon>Leishmaniinae</taxon>
        <taxon>Leptomonas</taxon>
    </lineage>
</organism>
<accession>A0A0N1I1E7</accession>
<protein>
    <submittedName>
        <fullName evidence="1">Uncharacterized protein</fullName>
    </submittedName>
</protein>
<keyword evidence="2" id="KW-1185">Reference proteome</keyword>
<dbReference type="InterPro" id="IPR009003">
    <property type="entry name" value="Peptidase_S1_PA"/>
</dbReference>
<evidence type="ECO:0000313" key="1">
    <source>
        <dbReference type="EMBL" id="KPI84073.1"/>
    </source>
</evidence>
<dbReference type="OMA" id="KQIFLME"/>